<dbReference type="Proteomes" id="UP000190306">
    <property type="component" value="Chromosome"/>
</dbReference>
<evidence type="ECO:0000256" key="3">
    <source>
        <dbReference type="ARBA" id="ARBA00022777"/>
    </source>
</evidence>
<dbReference type="InterPro" id="IPR017441">
    <property type="entry name" value="Protein_kinase_ATP_BS"/>
</dbReference>
<keyword evidence="9" id="KW-0723">Serine/threonine-protein kinase</keyword>
<proteinExistence type="predicted"/>
<dbReference type="PROSITE" id="PS50011">
    <property type="entry name" value="PROTEIN_KINASE_DOM"/>
    <property type="match status" value="1"/>
</dbReference>
<evidence type="ECO:0000256" key="5">
    <source>
        <dbReference type="PROSITE-ProRule" id="PRU10141"/>
    </source>
</evidence>
<keyword evidence="10" id="KW-1185">Reference proteome</keyword>
<dbReference type="Gene3D" id="3.30.200.20">
    <property type="entry name" value="Phosphorylase Kinase, domain 1"/>
    <property type="match status" value="1"/>
</dbReference>
<dbReference type="GO" id="GO:0004674">
    <property type="term" value="F:protein serine/threonine kinase activity"/>
    <property type="evidence" value="ECO:0007669"/>
    <property type="project" value="UniProtKB-KW"/>
</dbReference>
<evidence type="ECO:0000313" key="11">
    <source>
        <dbReference type="Proteomes" id="UP000502504"/>
    </source>
</evidence>
<dbReference type="Gene3D" id="1.10.510.10">
    <property type="entry name" value="Transferase(Phosphotransferase) domain 1"/>
    <property type="match status" value="1"/>
</dbReference>
<dbReference type="InterPro" id="IPR011009">
    <property type="entry name" value="Kinase-like_dom_sf"/>
</dbReference>
<feature type="binding site" evidence="5">
    <location>
        <position position="43"/>
    </location>
    <ligand>
        <name>ATP</name>
        <dbReference type="ChEBI" id="CHEBI:30616"/>
    </ligand>
</feature>
<keyword evidence="1" id="KW-0808">Transferase</keyword>
<keyword evidence="3 9" id="KW-0418">Kinase</keyword>
<accession>A0AAE6Y9V5</accession>
<protein>
    <submittedName>
        <fullName evidence="9">Serine/threonine protein kinase</fullName>
    </submittedName>
</protein>
<feature type="compositionally biased region" description="Gly residues" evidence="6">
    <location>
        <begin position="395"/>
        <end position="406"/>
    </location>
</feature>
<dbReference type="RefSeq" id="WP_078634456.1">
    <property type="nucleotide sequence ID" value="NZ_CM007717.1"/>
</dbReference>
<feature type="compositionally biased region" description="Low complexity" evidence="6">
    <location>
        <begin position="521"/>
        <end position="534"/>
    </location>
</feature>
<dbReference type="Proteomes" id="UP000502504">
    <property type="component" value="Chromosome"/>
</dbReference>
<dbReference type="CDD" id="cd14014">
    <property type="entry name" value="STKc_PknB_like"/>
    <property type="match status" value="1"/>
</dbReference>
<evidence type="ECO:0000313" key="9">
    <source>
        <dbReference type="EMBL" id="QIT46008.1"/>
    </source>
</evidence>
<keyword evidence="2 5" id="KW-0547">Nucleotide-binding</keyword>
<dbReference type="SMART" id="SM00220">
    <property type="entry name" value="S_TKc"/>
    <property type="match status" value="1"/>
</dbReference>
<feature type="region of interest" description="Disordered" evidence="6">
    <location>
        <begin position="395"/>
        <end position="463"/>
    </location>
</feature>
<dbReference type="InterPro" id="IPR000719">
    <property type="entry name" value="Prot_kinase_dom"/>
</dbReference>
<dbReference type="Pfam" id="PF00069">
    <property type="entry name" value="Pkinase"/>
    <property type="match status" value="1"/>
</dbReference>
<dbReference type="AlphaFoldDB" id="A0AAE6Y9V5"/>
<feature type="region of interest" description="Disordered" evidence="6">
    <location>
        <begin position="512"/>
        <end position="539"/>
    </location>
</feature>
<sequence length="659" mass="63747">MQPLGADEPTAVGPYRLLGRLGSGGMGRVYLGRSAGGRTVAVKIVHPHLALDEEFRARFRREVEAARRVGGAWTASVLDADPEAAVPWVATAYVAGPSLAAAVASGAGPLPEHTVRVLGAGLAEALAAVHGLGLVHRDVKPSNVLLTVDGPLLIDFGIARATDGTASLTSTGVSIGSPGYMAPEQILGRGVTGAADVFSLGAVLAYAATGEPPFPGDSSAALLYKVVHEEPVLGASVTGELRDVVRACLAKDPAARPAPGDLAHRLAPDGAARLVAGGWLPGALIAQVGRSAVELLNLEAAAEPIPSGPVGFTTPSVGEAHGVFGPPPVMGAATGGTDTPVDGAGAAGWGPGPGASTPTGPGSGSVAGSEATPAGPGGGGVFGAAGFGAGAGAAPGGPGTGGGTTPGSGVRHGATPAGPGIAAAGPVGAGAPVGGPPAPGSVPAPRDAVPGEGGGGGRPGKLSVTVAAGAAPGEGGRGRRLSCSVVLAVAGALAVATLGSAFVLQLLPGQREDSDAGTGAGSDAASSAPPSASATGGGDRLTALPARYVGTWEGQGRGLGGSLPMGTFRVTLEQTDVGGKLGRLRQTDPLGGVCVDVLTLKEVTKTEVVATSVGDTSNHAGCNPEPHTIRFTPTGDDLTYRSDSAAEGNPTARMAKVDG</sequence>
<reference evidence="8 10" key="1">
    <citation type="submission" date="2015-07" db="EMBL/GenBank/DDBJ databases">
        <title>Draft Genome Sequence of Streptomyces antibioticus, IMRU 3720 reveals insights in the evolution of actinomycin biosynthetic gene clusters in Streptomyces.</title>
        <authorList>
            <person name="Crnovcic I."/>
            <person name="Ruckert C."/>
            <person name="Kalinowksi J."/>
            <person name="Keller U."/>
        </authorList>
    </citation>
    <scope>NUCLEOTIDE SEQUENCE [LARGE SCALE GENOMIC DNA]</scope>
    <source>
        <strain evidence="8 10">DSM 41481</strain>
    </source>
</reference>
<dbReference type="InterPro" id="IPR008271">
    <property type="entry name" value="Ser/Thr_kinase_AS"/>
</dbReference>
<feature type="compositionally biased region" description="Low complexity" evidence="6">
    <location>
        <begin position="407"/>
        <end position="426"/>
    </location>
</feature>
<dbReference type="PANTHER" id="PTHR43289">
    <property type="entry name" value="MITOGEN-ACTIVATED PROTEIN KINASE KINASE KINASE 20-RELATED"/>
    <property type="match status" value="1"/>
</dbReference>
<feature type="compositionally biased region" description="Low complexity" evidence="6">
    <location>
        <begin position="354"/>
        <end position="374"/>
    </location>
</feature>
<reference evidence="9 11" key="2">
    <citation type="submission" date="2020-03" db="EMBL/GenBank/DDBJ databases">
        <title>Is there a link between lipid content and antibiotic production in Streptomyces?</title>
        <authorList>
            <person name="David M."/>
            <person name="Lejeune C."/>
            <person name="Abreu S."/>
            <person name="Thibessard A."/>
            <person name="Leblond P."/>
            <person name="Chaminade P."/>
            <person name="Virolle M.-J."/>
        </authorList>
    </citation>
    <scope>NUCLEOTIDE SEQUENCE [LARGE SCALE GENOMIC DNA]</scope>
    <source>
        <strain evidence="9 11">DSM 41481</strain>
    </source>
</reference>
<evidence type="ECO:0000256" key="1">
    <source>
        <dbReference type="ARBA" id="ARBA00022679"/>
    </source>
</evidence>
<evidence type="ECO:0000313" key="10">
    <source>
        <dbReference type="Proteomes" id="UP000190306"/>
    </source>
</evidence>
<evidence type="ECO:0000256" key="4">
    <source>
        <dbReference type="ARBA" id="ARBA00022840"/>
    </source>
</evidence>
<dbReference type="PANTHER" id="PTHR43289:SF34">
    <property type="entry name" value="SERINE_THREONINE-PROTEIN KINASE YBDM-RELATED"/>
    <property type="match status" value="1"/>
</dbReference>
<evidence type="ECO:0000259" key="7">
    <source>
        <dbReference type="PROSITE" id="PS50011"/>
    </source>
</evidence>
<dbReference type="GO" id="GO:0005524">
    <property type="term" value="F:ATP binding"/>
    <property type="evidence" value="ECO:0007669"/>
    <property type="project" value="UniProtKB-UniRule"/>
</dbReference>
<evidence type="ECO:0000256" key="2">
    <source>
        <dbReference type="ARBA" id="ARBA00022741"/>
    </source>
</evidence>
<keyword evidence="4 5" id="KW-0067">ATP-binding</keyword>
<organism evidence="9 11">
    <name type="scientific">Streptomyces antibioticus</name>
    <dbReference type="NCBI Taxonomy" id="1890"/>
    <lineage>
        <taxon>Bacteria</taxon>
        <taxon>Bacillati</taxon>
        <taxon>Actinomycetota</taxon>
        <taxon>Actinomycetes</taxon>
        <taxon>Kitasatosporales</taxon>
        <taxon>Streptomycetaceae</taxon>
        <taxon>Streptomyces</taxon>
    </lineage>
</organism>
<dbReference type="PROSITE" id="PS00107">
    <property type="entry name" value="PROTEIN_KINASE_ATP"/>
    <property type="match status" value="1"/>
</dbReference>
<dbReference type="EMBL" id="LHQL01000011">
    <property type="protein sequence ID" value="OOQ49045.1"/>
    <property type="molecule type" value="Genomic_DNA"/>
</dbReference>
<dbReference type="PROSITE" id="PS00108">
    <property type="entry name" value="PROTEIN_KINASE_ST"/>
    <property type="match status" value="1"/>
</dbReference>
<dbReference type="SUPFAM" id="SSF56112">
    <property type="entry name" value="Protein kinase-like (PK-like)"/>
    <property type="match status" value="1"/>
</dbReference>
<gene>
    <name evidence="8" type="ORF">AFM16_22450</name>
    <name evidence="9" type="ORF">HCX60_22855</name>
</gene>
<name>A0AAE6Y9V5_STRAT</name>
<feature type="domain" description="Protein kinase" evidence="7">
    <location>
        <begin position="15"/>
        <end position="267"/>
    </location>
</feature>
<evidence type="ECO:0000313" key="8">
    <source>
        <dbReference type="EMBL" id="OOQ49045.1"/>
    </source>
</evidence>
<dbReference type="EMBL" id="CP050692">
    <property type="protein sequence ID" value="QIT46008.1"/>
    <property type="molecule type" value="Genomic_DNA"/>
</dbReference>
<feature type="region of interest" description="Disordered" evidence="6">
    <location>
        <begin position="331"/>
        <end position="379"/>
    </location>
</feature>
<evidence type="ECO:0000256" key="6">
    <source>
        <dbReference type="SAM" id="MobiDB-lite"/>
    </source>
</evidence>